<dbReference type="Proteomes" id="UP001597419">
    <property type="component" value="Unassembled WGS sequence"/>
</dbReference>
<evidence type="ECO:0000313" key="2">
    <source>
        <dbReference type="Proteomes" id="UP001597419"/>
    </source>
</evidence>
<dbReference type="EMBL" id="JBHUKU010000009">
    <property type="protein sequence ID" value="MFD2460547.1"/>
    <property type="molecule type" value="Genomic_DNA"/>
</dbReference>
<evidence type="ECO:0000313" key="1">
    <source>
        <dbReference type="EMBL" id="MFD2460547.1"/>
    </source>
</evidence>
<gene>
    <name evidence="1" type="ORF">ACFSYJ_18205</name>
</gene>
<evidence type="ECO:0008006" key="3">
    <source>
        <dbReference type="Google" id="ProtNLM"/>
    </source>
</evidence>
<proteinExistence type="predicted"/>
<organism evidence="1 2">
    <name type="scientific">Amycolatopsis samaneae</name>
    <dbReference type="NCBI Taxonomy" id="664691"/>
    <lineage>
        <taxon>Bacteria</taxon>
        <taxon>Bacillati</taxon>
        <taxon>Actinomycetota</taxon>
        <taxon>Actinomycetes</taxon>
        <taxon>Pseudonocardiales</taxon>
        <taxon>Pseudonocardiaceae</taxon>
        <taxon>Amycolatopsis</taxon>
    </lineage>
</organism>
<dbReference type="RefSeq" id="WP_345393674.1">
    <property type="nucleotide sequence ID" value="NZ_BAABHG010000006.1"/>
</dbReference>
<protein>
    <recommendedName>
        <fullName evidence="3">SseB protein N-terminal domain-containing protein</fullName>
    </recommendedName>
</protein>
<sequence>MDCDQREAESRLALVAQQVWAGERGPADFAEAFATAVVYAERSEQPGLLVTELGEHGQWMRVFSTPQRLYAHAGECPYFFTTGADLLELVPPGVGVMVDPDDEHRFPVLSRLAPPEVVAQAWSRLARSR</sequence>
<accession>A0ABW5GI90</accession>
<name>A0ABW5GI90_9PSEU</name>
<reference evidence="2" key="1">
    <citation type="journal article" date="2019" name="Int. J. Syst. Evol. Microbiol.">
        <title>The Global Catalogue of Microorganisms (GCM) 10K type strain sequencing project: providing services to taxonomists for standard genome sequencing and annotation.</title>
        <authorList>
            <consortium name="The Broad Institute Genomics Platform"/>
            <consortium name="The Broad Institute Genome Sequencing Center for Infectious Disease"/>
            <person name="Wu L."/>
            <person name="Ma J."/>
        </authorList>
    </citation>
    <scope>NUCLEOTIDE SEQUENCE [LARGE SCALE GENOMIC DNA]</scope>
    <source>
        <strain evidence="2">CGMCC 4.7643</strain>
    </source>
</reference>
<keyword evidence="2" id="KW-1185">Reference proteome</keyword>
<comment type="caution">
    <text evidence="1">The sequence shown here is derived from an EMBL/GenBank/DDBJ whole genome shotgun (WGS) entry which is preliminary data.</text>
</comment>